<reference evidence="1 2" key="1">
    <citation type="submission" date="2020-03" db="EMBL/GenBank/DDBJ databases">
        <title>Genomic Encyclopedia of Type Strains, Phase IV (KMG-IV): sequencing the most valuable type-strain genomes for metagenomic binning, comparative biology and taxonomic classification.</title>
        <authorList>
            <person name="Goeker M."/>
        </authorList>
    </citation>
    <scope>NUCLEOTIDE SEQUENCE [LARGE SCALE GENOMIC DNA]</scope>
    <source>
        <strain evidence="1 2">DSM 24233</strain>
    </source>
</reference>
<dbReference type="RefSeq" id="WP_167940399.1">
    <property type="nucleotide sequence ID" value="NZ_JAATJA010000001.1"/>
</dbReference>
<protein>
    <submittedName>
        <fullName evidence="1">Uncharacterized protein</fullName>
    </submittedName>
</protein>
<gene>
    <name evidence="1" type="ORF">GGQ74_000976</name>
</gene>
<evidence type="ECO:0000313" key="1">
    <source>
        <dbReference type="EMBL" id="NJB67336.1"/>
    </source>
</evidence>
<organism evidence="1 2">
    <name type="scientific">Desulfobaculum xiamenense</name>
    <dbReference type="NCBI Taxonomy" id="995050"/>
    <lineage>
        <taxon>Bacteria</taxon>
        <taxon>Pseudomonadati</taxon>
        <taxon>Thermodesulfobacteriota</taxon>
        <taxon>Desulfovibrionia</taxon>
        <taxon>Desulfovibrionales</taxon>
        <taxon>Desulfovibrionaceae</taxon>
        <taxon>Desulfobaculum</taxon>
    </lineage>
</organism>
<evidence type="ECO:0000313" key="2">
    <source>
        <dbReference type="Proteomes" id="UP000580856"/>
    </source>
</evidence>
<comment type="caution">
    <text evidence="1">The sequence shown here is derived from an EMBL/GenBank/DDBJ whole genome shotgun (WGS) entry which is preliminary data.</text>
</comment>
<proteinExistence type="predicted"/>
<name>A0A846QEZ2_9BACT</name>
<accession>A0A846QEZ2</accession>
<keyword evidence="2" id="KW-1185">Reference proteome</keyword>
<dbReference type="EMBL" id="JAATJA010000001">
    <property type="protein sequence ID" value="NJB67336.1"/>
    <property type="molecule type" value="Genomic_DNA"/>
</dbReference>
<dbReference type="AlphaFoldDB" id="A0A846QEZ2"/>
<dbReference type="Proteomes" id="UP000580856">
    <property type="component" value="Unassembled WGS sequence"/>
</dbReference>
<sequence length="104" mass="11646">MDFDSLFKARDYLRVTSHTPGDLRIKVNPAILSTPGFSQMPKFDTLPNGIDDVKVNIFTQTLTVRYQPEVIAPELLDELLVTTDAARGRVIVDDLQQRLGVTIC</sequence>